<dbReference type="Pfam" id="PF23551">
    <property type="entry name" value="Zn_ribbon_20"/>
    <property type="match status" value="1"/>
</dbReference>
<dbReference type="PANTHER" id="PTHR45496:SF19">
    <property type="entry name" value="J DOMAIN-CONTAINING PROTEIN"/>
    <property type="match status" value="1"/>
</dbReference>
<gene>
    <name evidence="3" type="ORF">TAV2_LOCUS15103</name>
</gene>
<proteinExistence type="predicted"/>
<dbReference type="SMART" id="SM00271">
    <property type="entry name" value="DnaJ"/>
    <property type="match status" value="1"/>
</dbReference>
<reference evidence="3 4" key="1">
    <citation type="submission" date="2022-03" db="EMBL/GenBank/DDBJ databases">
        <authorList>
            <person name="Nunn A."/>
            <person name="Chopra R."/>
            <person name="Nunn A."/>
            <person name="Contreras Garrido A."/>
        </authorList>
    </citation>
    <scope>NUCLEOTIDE SEQUENCE [LARGE SCALE GENOMIC DNA]</scope>
</reference>
<feature type="non-terminal residue" evidence="3">
    <location>
        <position position="526"/>
    </location>
</feature>
<feature type="compositionally biased region" description="Basic residues" evidence="1">
    <location>
        <begin position="336"/>
        <end position="355"/>
    </location>
</feature>
<dbReference type="InterPro" id="IPR053052">
    <property type="entry name" value="Imprinting_Balance_Reg"/>
</dbReference>
<dbReference type="CDD" id="cd06257">
    <property type="entry name" value="DnaJ"/>
    <property type="match status" value="1"/>
</dbReference>
<dbReference type="InterPro" id="IPR036869">
    <property type="entry name" value="J_dom_sf"/>
</dbReference>
<keyword evidence="4" id="KW-1185">Reference proteome</keyword>
<feature type="compositionally biased region" description="Polar residues" evidence="1">
    <location>
        <begin position="293"/>
        <end position="311"/>
    </location>
</feature>
<dbReference type="InterPro" id="IPR056988">
    <property type="entry name" value="Zn_ribbon_pln"/>
</dbReference>
<sequence length="526" mass="58475">MPTIPVLIRPMKTYSPHSPTHFFPLLPQIPHKERETEILGQRKRGTVDRMDFHIHSSSSSRAEAERWLGIAEKLLAGRDLIGSKTFAIRARDSEPRLEAADQILAVVDTLIAGEKRINSQHDWYAILQLARYTRDSELIATQYRQLAFLLNPSRNHLAFADHAMKLVSDAWSVLSDPSRKFYYDNDLESEMPNNHDENSTFWTACPYCYHMYEYPGVYVDCSLRCQNCRRAFHGTKIPAPPSIAEGKGAYFSCWGFFPVAVSNLGENKSAVSSWTPFSPLFTLPQFGDGNMDTAGQGNANAGTKKSPTPQVNIDDDDLFMEISSSSDESDDEWRRVPRKKKTKRKNGRPGRRGRPPKNSTSKIVKNAQGEKAKTVEGSIGDDGQDGPVMQEVIGGPNVPIAETSRKTAANSAKKQTGKVPKEWGKLDLNVEFSNEVEEPPLDMRDGNGPNGAGNGEEDGIEGIGSGVVRMDVMVNGLEHDLVKLLETIMVHFCEVAYMLNAAQFLGLAIKVKGTNALGYGMELFYW</sequence>
<evidence type="ECO:0000256" key="1">
    <source>
        <dbReference type="SAM" id="MobiDB-lite"/>
    </source>
</evidence>
<protein>
    <recommendedName>
        <fullName evidence="2">J domain-containing protein</fullName>
    </recommendedName>
</protein>
<dbReference type="Proteomes" id="UP000836841">
    <property type="component" value="Unassembled WGS sequence"/>
</dbReference>
<dbReference type="SUPFAM" id="SSF46565">
    <property type="entry name" value="Chaperone J-domain"/>
    <property type="match status" value="1"/>
</dbReference>
<organism evidence="3 4">
    <name type="scientific">Thlaspi arvense</name>
    <name type="common">Field penny-cress</name>
    <dbReference type="NCBI Taxonomy" id="13288"/>
    <lineage>
        <taxon>Eukaryota</taxon>
        <taxon>Viridiplantae</taxon>
        <taxon>Streptophyta</taxon>
        <taxon>Embryophyta</taxon>
        <taxon>Tracheophyta</taxon>
        <taxon>Spermatophyta</taxon>
        <taxon>Magnoliopsida</taxon>
        <taxon>eudicotyledons</taxon>
        <taxon>Gunneridae</taxon>
        <taxon>Pentapetalae</taxon>
        <taxon>rosids</taxon>
        <taxon>malvids</taxon>
        <taxon>Brassicales</taxon>
        <taxon>Brassicaceae</taxon>
        <taxon>Thlaspideae</taxon>
        <taxon>Thlaspi</taxon>
    </lineage>
</organism>
<dbReference type="Gene3D" id="1.10.287.110">
    <property type="entry name" value="DnaJ domain"/>
    <property type="match status" value="1"/>
</dbReference>
<dbReference type="AlphaFoldDB" id="A0AAU9SFN4"/>
<evidence type="ECO:0000313" key="3">
    <source>
        <dbReference type="EMBL" id="CAH2062636.1"/>
    </source>
</evidence>
<evidence type="ECO:0000259" key="2">
    <source>
        <dbReference type="PROSITE" id="PS50076"/>
    </source>
</evidence>
<accession>A0AAU9SFN4</accession>
<dbReference type="Pfam" id="PF00226">
    <property type="entry name" value="DnaJ"/>
    <property type="match status" value="1"/>
</dbReference>
<comment type="caution">
    <text evidence="3">The sequence shown here is derived from an EMBL/GenBank/DDBJ whole genome shotgun (WGS) entry which is preliminary data.</text>
</comment>
<dbReference type="PROSITE" id="PS50076">
    <property type="entry name" value="DNAJ_2"/>
    <property type="match status" value="1"/>
</dbReference>
<name>A0AAU9SFN4_THLAR</name>
<feature type="domain" description="J" evidence="2">
    <location>
        <begin position="122"/>
        <end position="187"/>
    </location>
</feature>
<dbReference type="EMBL" id="CAJVSB020000805">
    <property type="protein sequence ID" value="CAH2062636.1"/>
    <property type="molecule type" value="Genomic_DNA"/>
</dbReference>
<evidence type="ECO:0000313" key="4">
    <source>
        <dbReference type="Proteomes" id="UP000836841"/>
    </source>
</evidence>
<feature type="region of interest" description="Disordered" evidence="1">
    <location>
        <begin position="288"/>
        <end position="390"/>
    </location>
</feature>
<dbReference type="InterPro" id="IPR001623">
    <property type="entry name" value="DnaJ_domain"/>
</dbReference>
<dbReference type="PANTHER" id="PTHR45496">
    <property type="entry name" value="CHAPERONE DNAJ-DOMAIN SUPERFAMILY PROTEIN"/>
    <property type="match status" value="1"/>
</dbReference>